<comment type="catalytic activity">
    <reaction evidence="15">
        <text>uroporphyrinogen III + 2 S-adenosyl-L-methionine = precorrin-2 + 2 S-adenosyl-L-homocysteine + H(+)</text>
        <dbReference type="Rhea" id="RHEA:32459"/>
        <dbReference type="ChEBI" id="CHEBI:15378"/>
        <dbReference type="ChEBI" id="CHEBI:57308"/>
        <dbReference type="ChEBI" id="CHEBI:57856"/>
        <dbReference type="ChEBI" id="CHEBI:58827"/>
        <dbReference type="ChEBI" id="CHEBI:59789"/>
        <dbReference type="EC" id="2.1.1.107"/>
    </reaction>
</comment>
<dbReference type="Pfam" id="PF00590">
    <property type="entry name" value="TP_methylase"/>
    <property type="match status" value="1"/>
</dbReference>
<evidence type="ECO:0000256" key="5">
    <source>
        <dbReference type="ARBA" id="ARBA00022605"/>
    </source>
</evidence>
<feature type="transmembrane region" description="Helical" evidence="18">
    <location>
        <begin position="245"/>
        <end position="265"/>
    </location>
</feature>
<comment type="subcellular location">
    <subcellularLocation>
        <location evidence="1">Membrane</location>
        <topology evidence="1">Multi-pass membrane protein</topology>
    </subcellularLocation>
</comment>
<evidence type="ECO:0000256" key="13">
    <source>
        <dbReference type="ARBA" id="ARBA00023167"/>
    </source>
</evidence>
<dbReference type="GO" id="GO:0004851">
    <property type="term" value="F:uroporphyrin-III C-methyltransferase activity"/>
    <property type="evidence" value="ECO:0007669"/>
    <property type="project" value="UniProtKB-EC"/>
</dbReference>
<evidence type="ECO:0000256" key="8">
    <source>
        <dbReference type="ARBA" id="ARBA00022692"/>
    </source>
</evidence>
<evidence type="ECO:0000256" key="17">
    <source>
        <dbReference type="RuleBase" id="RU003960"/>
    </source>
</evidence>
<keyword evidence="8 18" id="KW-0812">Transmembrane</keyword>
<dbReference type="FunFam" id="3.40.50.720:FF:000504">
    <property type="entry name" value="Siroheme synthase, putative"/>
    <property type="match status" value="1"/>
</dbReference>
<dbReference type="InterPro" id="IPR014776">
    <property type="entry name" value="4pyrrole_Mease_sub2"/>
</dbReference>
<keyword evidence="10" id="KW-0560">Oxidoreductase</keyword>
<dbReference type="AlphaFoldDB" id="U1GEY7"/>
<dbReference type="HOGENOM" id="CLU_277716_0_0_1"/>
<comment type="function">
    <text evidence="16">Siroheme synthase involved in methionine biosynthesis.</text>
</comment>
<dbReference type="PROSITE" id="PS00840">
    <property type="entry name" value="SUMT_2"/>
    <property type="match status" value="1"/>
</dbReference>
<dbReference type="eggNOG" id="KOG1289">
    <property type="taxonomic scope" value="Eukaryota"/>
</dbReference>
<evidence type="ECO:0000256" key="11">
    <source>
        <dbReference type="ARBA" id="ARBA00023027"/>
    </source>
</evidence>
<gene>
    <name evidence="22" type="ORF">EPUS_07387</name>
</gene>
<dbReference type="GO" id="GO:0022857">
    <property type="term" value="F:transmembrane transporter activity"/>
    <property type="evidence" value="ECO:0007669"/>
    <property type="project" value="InterPro"/>
</dbReference>
<keyword evidence="9 18" id="KW-1133">Transmembrane helix</keyword>
<evidence type="ECO:0000256" key="16">
    <source>
        <dbReference type="ARBA" id="ARBA00055636"/>
    </source>
</evidence>
<name>U1GEY7_ENDPU</name>
<dbReference type="GO" id="GO:0016020">
    <property type="term" value="C:membrane"/>
    <property type="evidence" value="ECO:0007669"/>
    <property type="project" value="UniProtKB-SubCell"/>
</dbReference>
<dbReference type="InterPro" id="IPR028162">
    <property type="entry name" value="Met8_C"/>
</dbReference>
<dbReference type="eggNOG" id="KOG1527">
    <property type="taxonomic scope" value="Eukaryota"/>
</dbReference>
<dbReference type="SUPFAM" id="SSF51735">
    <property type="entry name" value="NAD(P)-binding Rossmann-fold domains"/>
    <property type="match status" value="1"/>
</dbReference>
<evidence type="ECO:0000256" key="9">
    <source>
        <dbReference type="ARBA" id="ARBA00022989"/>
    </source>
</evidence>
<feature type="domain" description="Siroheme synthase central" evidence="21">
    <location>
        <begin position="688"/>
        <end position="714"/>
    </location>
</feature>
<evidence type="ECO:0000313" key="22">
    <source>
        <dbReference type="EMBL" id="ERF76187.1"/>
    </source>
</evidence>
<dbReference type="GO" id="GO:0032259">
    <property type="term" value="P:methylation"/>
    <property type="evidence" value="ECO:0007669"/>
    <property type="project" value="UniProtKB-KW"/>
</dbReference>
<dbReference type="FunFam" id="3.30.950.10:FF:000005">
    <property type="entry name" value="Uroporphyrin-III c-methyltransferase, putative"/>
    <property type="match status" value="1"/>
</dbReference>
<feature type="transmembrane region" description="Helical" evidence="18">
    <location>
        <begin position="286"/>
        <end position="311"/>
    </location>
</feature>
<evidence type="ECO:0000256" key="7">
    <source>
        <dbReference type="ARBA" id="ARBA00022691"/>
    </source>
</evidence>
<keyword evidence="3" id="KW-0813">Transport</keyword>
<evidence type="ECO:0000256" key="3">
    <source>
        <dbReference type="ARBA" id="ARBA00022448"/>
    </source>
</evidence>
<feature type="transmembrane region" description="Helical" evidence="18">
    <location>
        <begin position="339"/>
        <end position="367"/>
    </location>
</feature>
<evidence type="ECO:0008006" key="24">
    <source>
        <dbReference type="Google" id="ProtNLM"/>
    </source>
</evidence>
<evidence type="ECO:0000256" key="10">
    <source>
        <dbReference type="ARBA" id="ARBA00023002"/>
    </source>
</evidence>
<feature type="transmembrane region" description="Helical" evidence="18">
    <location>
        <begin position="172"/>
        <end position="196"/>
    </location>
</feature>
<keyword evidence="5" id="KW-0028">Amino-acid biosynthesis</keyword>
<dbReference type="Gene3D" id="3.40.1010.10">
    <property type="entry name" value="Cobalt-precorrin-4 Transmethylase, Domain 1"/>
    <property type="match status" value="1"/>
</dbReference>
<dbReference type="Gene3D" id="1.20.1740.10">
    <property type="entry name" value="Amino acid/polyamine transporter I"/>
    <property type="match status" value="1"/>
</dbReference>
<dbReference type="InterPro" id="IPR036291">
    <property type="entry name" value="NAD(P)-bd_dom_sf"/>
</dbReference>
<dbReference type="Pfam" id="PF14824">
    <property type="entry name" value="Sirohm_synth_M"/>
    <property type="match status" value="1"/>
</dbReference>
<feature type="domain" description="Tetrapyrrole methylase" evidence="19">
    <location>
        <begin position="837"/>
        <end position="1059"/>
    </location>
</feature>
<comment type="similarity">
    <text evidence="2 17">Belongs to the precorrin methyltransferase family.</text>
</comment>
<dbReference type="GO" id="GO:0009086">
    <property type="term" value="P:methionine biosynthetic process"/>
    <property type="evidence" value="ECO:0007669"/>
    <property type="project" value="UniProtKB-KW"/>
</dbReference>
<dbReference type="Pfam" id="PF14823">
    <property type="entry name" value="Sirohm_synth_C"/>
    <property type="match status" value="1"/>
</dbReference>
<keyword evidence="13" id="KW-0486">Methionine biosynthesis</keyword>
<keyword evidence="4 17" id="KW-0489">Methyltransferase</keyword>
<feature type="transmembrane region" description="Helical" evidence="18">
    <location>
        <begin position="454"/>
        <end position="474"/>
    </location>
</feature>
<feature type="transmembrane region" description="Helical" evidence="18">
    <location>
        <begin position="486"/>
        <end position="504"/>
    </location>
</feature>
<evidence type="ECO:0000256" key="6">
    <source>
        <dbReference type="ARBA" id="ARBA00022679"/>
    </source>
</evidence>
<feature type="transmembrane region" description="Helical" evidence="18">
    <location>
        <begin position="208"/>
        <end position="225"/>
    </location>
</feature>
<proteinExistence type="inferred from homology"/>
<dbReference type="InterPro" id="IPR002293">
    <property type="entry name" value="AA/rel_permease1"/>
</dbReference>
<evidence type="ECO:0000256" key="18">
    <source>
        <dbReference type="SAM" id="Phobius"/>
    </source>
</evidence>
<evidence type="ECO:0000256" key="2">
    <source>
        <dbReference type="ARBA" id="ARBA00005879"/>
    </source>
</evidence>
<dbReference type="EMBL" id="KE720776">
    <property type="protein sequence ID" value="ERF76187.1"/>
    <property type="molecule type" value="Genomic_DNA"/>
</dbReference>
<dbReference type="SUPFAM" id="SSF53790">
    <property type="entry name" value="Tetrapyrrole methylase"/>
    <property type="match status" value="1"/>
</dbReference>
<feature type="transmembrane region" description="Helical" evidence="18">
    <location>
        <begin position="388"/>
        <end position="406"/>
    </location>
</feature>
<evidence type="ECO:0000256" key="14">
    <source>
        <dbReference type="ARBA" id="ARBA00023244"/>
    </source>
</evidence>
<evidence type="ECO:0000256" key="12">
    <source>
        <dbReference type="ARBA" id="ARBA00023136"/>
    </source>
</evidence>
<dbReference type="GeneID" id="19242271"/>
<sequence length="1141" mass="123972">MAELLHGPELHQRKTLRTVEINENGGRRVVHLDELNKADAELAGKFGYNPVLKRVEISYPRFASPTNGAPYLQPSQPHSSIHCLQEAVPVLSGPGRSQEQALSVAELVSAYPTSGGLYYSVSRLAPKNSVPWISWVTGWLNILGQVAGLASSEYGASQLLLAAVSMGSDFTYVPTTGTVIGVMAALTVVTGIVNSLSTYFIEKITRSYFFIHVAVLLTCSIALLAKAETRHSATYVFTNVESVSGWSPVGFSFLFGFLSVSWTMTAYDATAHITEEMREPELKAPWAISLAMAFTYVGGFLFNIVLCFVMGEPSEILASPMAQPVAQIFFNVLGKAGGLFYTVFALIILKFLCIAGMQSLARTVFAFSRDRLLPGSRIWAKINPLTQTPIYAVWISVVLCIAINLIGLGSYIAIAGVFNVTAIAIDWSYVIPILCKLKYGQFEPGPWHMGKASFWVNAWACIWTAFITIIFILPTVRPVTALNMNYAIAFLGLIFALAAIYWVISGRKSYTGPVVEADVVESFSDGIRDGFSEEDHGKESKDHVTLSHKHSKSGMIAPALLTAVDSTGHVHLIIGSGPLAASRAAKSSEVGASPVIVAPAGSECHYTLLKRIEEGKAEWIQKDFEDSDLQTLGRPEVDNVVDAVFVTTGSRSSQSIHISTICRRLRIPVNVTDAPNLCTFTLLSTHTDGPLQIGITTSGKGCKLSSRIRREVAASLPPHFGQTVERLGTIRRRIWEEDHAAELATDPTPEIEDEETPNQKHTFNTLIQSTDTSPSIARTRRLRWLSQICEYWPLRRLASITDSDISTILSAYTNSTIDTAPLTPRTVDCRTHSQRGTITLAGSGPGHPDLLTRATYTAIQDAHFILADKLVPSPVLDLIPRRTPVHIARKFPGNADAAQEELLSLGLNALKQGQNVLRLKQGDPYLYGRGAEELDFFRRNGYEARVLPGVTSALSAPLFAGIPVTHRAVADQVLICTGTGRKGASPEPPAYNRNMTVVFLMALHRLESLVSSLTATPDHSTSDAMVQEDKKAPWPKETPCAVVERASCPDQRVIRSTLEYISKAVEEEGSRPPGLLVLGWSCEVLNRSGGQRWVVEEGFRGLDLDLAEVVAGEKSAGLDLVREMGRLDAGGGSTVKQAGGA</sequence>
<dbReference type="Pfam" id="PF13241">
    <property type="entry name" value="NAD_binding_7"/>
    <property type="match status" value="1"/>
</dbReference>
<dbReference type="SUPFAM" id="SSF75615">
    <property type="entry name" value="Siroheme synthase middle domains-like"/>
    <property type="match status" value="1"/>
</dbReference>
<dbReference type="PANTHER" id="PTHR45649">
    <property type="entry name" value="AMINO-ACID PERMEASE BAT1"/>
    <property type="match status" value="1"/>
</dbReference>
<dbReference type="Pfam" id="PF13520">
    <property type="entry name" value="AA_permease_2"/>
    <property type="match status" value="1"/>
</dbReference>
<dbReference type="FunFam" id="3.40.1010.10:FF:000006">
    <property type="entry name" value="Siroheme synthase, putative"/>
    <property type="match status" value="1"/>
</dbReference>
<dbReference type="Gene3D" id="3.30.950.10">
    <property type="entry name" value="Methyltransferase, Cobalt-precorrin-4 Transmethylase, Domain 2"/>
    <property type="match status" value="1"/>
</dbReference>
<evidence type="ECO:0000256" key="4">
    <source>
        <dbReference type="ARBA" id="ARBA00022603"/>
    </source>
</evidence>
<evidence type="ECO:0000259" key="19">
    <source>
        <dbReference type="Pfam" id="PF00590"/>
    </source>
</evidence>
<keyword evidence="7" id="KW-0949">S-adenosyl-L-methionine</keyword>
<protein>
    <recommendedName>
        <fullName evidence="24">Precorrin-2 dehydrogenase</fullName>
    </recommendedName>
</protein>
<dbReference type="GO" id="GO:0016491">
    <property type="term" value="F:oxidoreductase activity"/>
    <property type="evidence" value="ECO:0007669"/>
    <property type="project" value="UniProtKB-KW"/>
</dbReference>
<evidence type="ECO:0000313" key="23">
    <source>
        <dbReference type="Proteomes" id="UP000019373"/>
    </source>
</evidence>
<keyword evidence="14" id="KW-0627">Porphyrin biosynthesis</keyword>
<dbReference type="InterPro" id="IPR000878">
    <property type="entry name" value="4pyrrol_Mease"/>
</dbReference>
<accession>U1GEY7</accession>
<evidence type="ECO:0000259" key="20">
    <source>
        <dbReference type="Pfam" id="PF14823"/>
    </source>
</evidence>
<dbReference type="PANTHER" id="PTHR45649:SF9">
    <property type="entry name" value="AMINO-ACID PERMEASE 2"/>
    <property type="match status" value="1"/>
</dbReference>
<dbReference type="RefSeq" id="XP_007786469.1">
    <property type="nucleotide sequence ID" value="XM_007788279.1"/>
</dbReference>
<dbReference type="InterPro" id="IPR003043">
    <property type="entry name" value="Uropor_MeTrfase_CS"/>
</dbReference>
<dbReference type="InterPro" id="IPR028281">
    <property type="entry name" value="Sirohaem_synthase_central"/>
</dbReference>
<keyword evidence="6 17" id="KW-0808">Transferase</keyword>
<dbReference type="CDD" id="cd11642">
    <property type="entry name" value="SUMT"/>
    <property type="match status" value="1"/>
</dbReference>
<evidence type="ECO:0000256" key="15">
    <source>
        <dbReference type="ARBA" id="ARBA00052360"/>
    </source>
</evidence>
<keyword evidence="23" id="KW-1185">Reference proteome</keyword>
<dbReference type="InterPro" id="IPR035996">
    <property type="entry name" value="4pyrrol_Methylase_sf"/>
</dbReference>
<keyword evidence="11" id="KW-0520">NAD</keyword>
<dbReference type="GO" id="GO:0019354">
    <property type="term" value="P:siroheme biosynthetic process"/>
    <property type="evidence" value="ECO:0007669"/>
    <property type="project" value="InterPro"/>
</dbReference>
<organism evidence="22 23">
    <name type="scientific">Endocarpon pusillum (strain Z07020 / HMAS-L-300199)</name>
    <name type="common">Lichen-forming fungus</name>
    <dbReference type="NCBI Taxonomy" id="1263415"/>
    <lineage>
        <taxon>Eukaryota</taxon>
        <taxon>Fungi</taxon>
        <taxon>Dikarya</taxon>
        <taxon>Ascomycota</taxon>
        <taxon>Pezizomycotina</taxon>
        <taxon>Eurotiomycetes</taxon>
        <taxon>Chaetothyriomycetidae</taxon>
        <taxon>Verrucariales</taxon>
        <taxon>Verrucariaceae</taxon>
        <taxon>Endocarpon</taxon>
    </lineage>
</organism>
<dbReference type="InterPro" id="IPR014777">
    <property type="entry name" value="4pyrrole_Mease_sub1"/>
</dbReference>
<evidence type="ECO:0000259" key="21">
    <source>
        <dbReference type="Pfam" id="PF14824"/>
    </source>
</evidence>
<reference evidence="23" key="1">
    <citation type="journal article" date="2014" name="BMC Genomics">
        <title>Genome characteristics reveal the impact of lichenization on lichen-forming fungus Endocarpon pusillum Hedwig (Verrucariales, Ascomycota).</title>
        <authorList>
            <person name="Wang Y.-Y."/>
            <person name="Liu B."/>
            <person name="Zhang X.-Y."/>
            <person name="Zhou Q.-M."/>
            <person name="Zhang T."/>
            <person name="Li H."/>
            <person name="Yu Y.-F."/>
            <person name="Zhang X.-L."/>
            <person name="Hao X.-Y."/>
            <person name="Wang M."/>
            <person name="Wang L."/>
            <person name="Wei J.-C."/>
        </authorList>
    </citation>
    <scope>NUCLEOTIDE SEQUENCE [LARGE SCALE GENOMIC DNA]</scope>
    <source>
        <strain evidence="23">Z07020 / HMAS-L-300199</strain>
    </source>
</reference>
<evidence type="ECO:0000256" key="1">
    <source>
        <dbReference type="ARBA" id="ARBA00004141"/>
    </source>
</evidence>
<dbReference type="Proteomes" id="UP000019373">
    <property type="component" value="Unassembled WGS sequence"/>
</dbReference>
<keyword evidence="12 18" id="KW-0472">Membrane</keyword>
<feature type="domain" description="Siroheme biosynthesis protein Met8 C-terminal" evidence="20">
    <location>
        <begin position="778"/>
        <end position="816"/>
    </location>
</feature>
<dbReference type="Gene3D" id="3.40.50.720">
    <property type="entry name" value="NAD(P)-binding Rossmann-like Domain"/>
    <property type="match status" value="1"/>
</dbReference>
<dbReference type="InterPro" id="IPR006366">
    <property type="entry name" value="CobA/CysG_C"/>
</dbReference>
<dbReference type="OrthoDB" id="508204at2759"/>